<feature type="region of interest" description="Disordered" evidence="1">
    <location>
        <begin position="23"/>
        <end position="54"/>
    </location>
</feature>
<evidence type="ECO:0000313" key="3">
    <source>
        <dbReference type="EMBL" id="GGM36609.1"/>
    </source>
</evidence>
<organism evidence="3 4">
    <name type="scientific">Longimycelium tulufanense</name>
    <dbReference type="NCBI Taxonomy" id="907463"/>
    <lineage>
        <taxon>Bacteria</taxon>
        <taxon>Bacillati</taxon>
        <taxon>Actinomycetota</taxon>
        <taxon>Actinomycetes</taxon>
        <taxon>Pseudonocardiales</taxon>
        <taxon>Pseudonocardiaceae</taxon>
        <taxon>Longimycelium</taxon>
    </lineage>
</organism>
<feature type="signal peptide" evidence="2">
    <location>
        <begin position="1"/>
        <end position="21"/>
    </location>
</feature>
<gene>
    <name evidence="3" type="ORF">GCM10012275_04750</name>
</gene>
<sequence>MIGTMALVALGATLVATFASPEPLARLDGPAPAQPAASTPETPSDTPGPADPGR</sequence>
<dbReference type="Proteomes" id="UP000637578">
    <property type="component" value="Unassembled WGS sequence"/>
</dbReference>
<keyword evidence="4" id="KW-1185">Reference proteome</keyword>
<keyword evidence="2" id="KW-0732">Signal</keyword>
<name>A0A8J3C9Z1_9PSEU</name>
<proteinExistence type="predicted"/>
<evidence type="ECO:0000313" key="4">
    <source>
        <dbReference type="Proteomes" id="UP000637578"/>
    </source>
</evidence>
<evidence type="ECO:0000256" key="2">
    <source>
        <dbReference type="SAM" id="SignalP"/>
    </source>
</evidence>
<dbReference type="RefSeq" id="WP_189053391.1">
    <property type="nucleotide sequence ID" value="NZ_BMMK01000002.1"/>
</dbReference>
<feature type="compositionally biased region" description="Polar residues" evidence="1">
    <location>
        <begin position="36"/>
        <end position="45"/>
    </location>
</feature>
<feature type="chain" id="PRO_5035260797" evidence="2">
    <location>
        <begin position="22"/>
        <end position="54"/>
    </location>
</feature>
<protein>
    <submittedName>
        <fullName evidence="3">Uncharacterized protein</fullName>
    </submittedName>
</protein>
<comment type="caution">
    <text evidence="3">The sequence shown here is derived from an EMBL/GenBank/DDBJ whole genome shotgun (WGS) entry which is preliminary data.</text>
</comment>
<dbReference type="AlphaFoldDB" id="A0A8J3C9Z1"/>
<accession>A0A8J3C9Z1</accession>
<evidence type="ECO:0000256" key="1">
    <source>
        <dbReference type="SAM" id="MobiDB-lite"/>
    </source>
</evidence>
<dbReference type="EMBL" id="BMMK01000002">
    <property type="protein sequence ID" value="GGM36609.1"/>
    <property type="molecule type" value="Genomic_DNA"/>
</dbReference>
<reference evidence="3" key="2">
    <citation type="submission" date="2020-09" db="EMBL/GenBank/DDBJ databases">
        <authorList>
            <person name="Sun Q."/>
            <person name="Zhou Y."/>
        </authorList>
    </citation>
    <scope>NUCLEOTIDE SEQUENCE</scope>
    <source>
        <strain evidence="3">CGMCC 4.5737</strain>
    </source>
</reference>
<reference evidence="3" key="1">
    <citation type="journal article" date="2014" name="Int. J. Syst. Evol. Microbiol.">
        <title>Complete genome sequence of Corynebacterium casei LMG S-19264T (=DSM 44701T), isolated from a smear-ripened cheese.</title>
        <authorList>
            <consortium name="US DOE Joint Genome Institute (JGI-PGF)"/>
            <person name="Walter F."/>
            <person name="Albersmeier A."/>
            <person name="Kalinowski J."/>
            <person name="Ruckert C."/>
        </authorList>
    </citation>
    <scope>NUCLEOTIDE SEQUENCE</scope>
    <source>
        <strain evidence="3">CGMCC 4.5737</strain>
    </source>
</reference>